<feature type="transmembrane region" description="Helical" evidence="5">
    <location>
        <begin position="109"/>
        <end position="130"/>
    </location>
</feature>
<protein>
    <submittedName>
        <fullName evidence="7">Sodium:proton antiporter</fullName>
    </submittedName>
</protein>
<dbReference type="InterPro" id="IPR006153">
    <property type="entry name" value="Cation/H_exchanger_TM"/>
</dbReference>
<organism evidence="7 8">
    <name type="scientific">Alistipes communis</name>
    <dbReference type="NCBI Taxonomy" id="2585118"/>
    <lineage>
        <taxon>Bacteria</taxon>
        <taxon>Pseudomonadati</taxon>
        <taxon>Bacteroidota</taxon>
        <taxon>Bacteroidia</taxon>
        <taxon>Bacteroidales</taxon>
        <taxon>Rikenellaceae</taxon>
        <taxon>Alistipes</taxon>
    </lineage>
</organism>
<dbReference type="Gene3D" id="1.20.1530.20">
    <property type="match status" value="1"/>
</dbReference>
<dbReference type="OrthoDB" id="19972at2"/>
<evidence type="ECO:0000256" key="3">
    <source>
        <dbReference type="ARBA" id="ARBA00022989"/>
    </source>
</evidence>
<evidence type="ECO:0000256" key="2">
    <source>
        <dbReference type="ARBA" id="ARBA00022692"/>
    </source>
</evidence>
<feature type="transmembrane region" description="Helical" evidence="5">
    <location>
        <begin position="360"/>
        <end position="382"/>
    </location>
</feature>
<dbReference type="GO" id="GO:1902600">
    <property type="term" value="P:proton transmembrane transport"/>
    <property type="evidence" value="ECO:0007669"/>
    <property type="project" value="InterPro"/>
</dbReference>
<keyword evidence="2 5" id="KW-0812">Transmembrane</keyword>
<evidence type="ECO:0000313" key="8">
    <source>
        <dbReference type="Proteomes" id="UP000318946"/>
    </source>
</evidence>
<dbReference type="EMBL" id="AP019735">
    <property type="protein sequence ID" value="BBL05278.1"/>
    <property type="molecule type" value="Genomic_DNA"/>
</dbReference>
<dbReference type="Proteomes" id="UP000318946">
    <property type="component" value="Chromosome"/>
</dbReference>
<dbReference type="GO" id="GO:0015297">
    <property type="term" value="F:antiporter activity"/>
    <property type="evidence" value="ECO:0007669"/>
    <property type="project" value="InterPro"/>
</dbReference>
<evidence type="ECO:0000313" key="7">
    <source>
        <dbReference type="EMBL" id="BBL05278.1"/>
    </source>
</evidence>
<feature type="transmembrane region" description="Helical" evidence="5">
    <location>
        <begin position="331"/>
        <end position="354"/>
    </location>
</feature>
<reference evidence="8" key="1">
    <citation type="submission" date="2019-06" db="EMBL/GenBank/DDBJ databases">
        <title>Alistipes onderdonkii subsp. vulgaris subsp. nov., Alistipes dispar sp. nov. and Alistipes communis sp. nov., isolated from human faeces, and creation of Alistipes onderdonkii subsp. onderdonkii subsp. nov.</title>
        <authorList>
            <person name="Sakamoto M."/>
            <person name="Ikeyama N."/>
            <person name="Ogata Y."/>
            <person name="Suda W."/>
            <person name="Iino T."/>
            <person name="Hattori M."/>
            <person name="Ohkuma M."/>
        </authorList>
    </citation>
    <scope>NUCLEOTIDE SEQUENCE [LARGE SCALE GENOMIC DNA]</scope>
    <source>
        <strain evidence="8">5CBH24</strain>
    </source>
</reference>
<dbReference type="AlphaFoldDB" id="A0A4Y1WYU5"/>
<feature type="transmembrane region" description="Helical" evidence="5">
    <location>
        <begin position="69"/>
        <end position="89"/>
    </location>
</feature>
<comment type="subcellular location">
    <subcellularLocation>
        <location evidence="1">Membrane</location>
        <topology evidence="1">Multi-pass membrane protein</topology>
    </subcellularLocation>
</comment>
<feature type="transmembrane region" description="Helical" evidence="5">
    <location>
        <begin position="166"/>
        <end position="186"/>
    </location>
</feature>
<gene>
    <name evidence="7" type="ORF">A5CBH24_25910</name>
</gene>
<keyword evidence="3 5" id="KW-1133">Transmembrane helix</keyword>
<evidence type="ECO:0000256" key="4">
    <source>
        <dbReference type="ARBA" id="ARBA00023136"/>
    </source>
</evidence>
<dbReference type="GeneID" id="78343299"/>
<feature type="domain" description="Cation/H+ exchanger transmembrane" evidence="6">
    <location>
        <begin position="8"/>
        <end position="376"/>
    </location>
</feature>
<keyword evidence="8" id="KW-1185">Reference proteome</keyword>
<feature type="transmembrane region" description="Helical" evidence="5">
    <location>
        <begin position="198"/>
        <end position="220"/>
    </location>
</feature>
<evidence type="ECO:0000256" key="1">
    <source>
        <dbReference type="ARBA" id="ARBA00004141"/>
    </source>
</evidence>
<proteinExistence type="predicted"/>
<evidence type="ECO:0000259" key="6">
    <source>
        <dbReference type="Pfam" id="PF00999"/>
    </source>
</evidence>
<evidence type="ECO:0000256" key="5">
    <source>
        <dbReference type="SAM" id="Phobius"/>
    </source>
</evidence>
<dbReference type="InterPro" id="IPR038770">
    <property type="entry name" value="Na+/solute_symporter_sf"/>
</dbReference>
<feature type="transmembrane region" description="Helical" evidence="5">
    <location>
        <begin position="38"/>
        <end position="57"/>
    </location>
</feature>
<dbReference type="Pfam" id="PF00999">
    <property type="entry name" value="Na_H_Exchanger"/>
    <property type="match status" value="1"/>
</dbReference>
<sequence length="395" mass="43714">MKKVLTFSLLLVLGLVASQLLPGLLGADYTSFKMCSDTLLYVCLAFIMINVGREFEIEKGEWRSYVSDYFIAMATAAVPWIFITLYYMFVMLPSVYWGDAEAWKENLLLSRFAAPTSAGILFTMLAALHLKSSWMYRKIQVLAIFDDLDTILLMIPLQIAMIGLQWQMFVVVAIVTLLLVAGWRKLGHYDLRQDWKSILLYAVVVFALTQGLYALTASLFGESGGIHIEVLLPAFVLGMTMRHRHVDSAAEARASSFVSFLFMFLVGVSMPLFIGVQHAEALSGHHSVTGSQPMMSWGTIAVHVLIVSLLSNLGKLFPVFFYRDRKLSERLALSIGMFTRGEVGAGVIFIALGYNLGGPVLIVSVLTIVLNLILTGGFVLLVKRLALKAYGTQPS</sequence>
<name>A0A4Y1WYU5_9BACT</name>
<feature type="transmembrane region" description="Helical" evidence="5">
    <location>
        <begin position="294"/>
        <end position="310"/>
    </location>
</feature>
<accession>A0A4Y1WYU5</accession>
<dbReference type="RefSeq" id="WP_141413459.1">
    <property type="nucleotide sequence ID" value="NZ_AP019735.1"/>
</dbReference>
<dbReference type="KEGG" id="acou:A5CBH24_25910"/>
<keyword evidence="4 5" id="KW-0472">Membrane</keyword>
<feature type="transmembrane region" description="Helical" evidence="5">
    <location>
        <begin position="254"/>
        <end position="274"/>
    </location>
</feature>
<dbReference type="GO" id="GO:0016020">
    <property type="term" value="C:membrane"/>
    <property type="evidence" value="ECO:0007669"/>
    <property type="project" value="UniProtKB-SubCell"/>
</dbReference>